<evidence type="ECO:0000256" key="9">
    <source>
        <dbReference type="ARBA" id="ARBA00022676"/>
    </source>
</evidence>
<proteinExistence type="inferred from homology"/>
<dbReference type="PATRIC" id="fig|1239792.3.peg.1896"/>
<evidence type="ECO:0000259" key="13">
    <source>
        <dbReference type="Pfam" id="PF00156"/>
    </source>
</evidence>
<evidence type="ECO:0000313" key="15">
    <source>
        <dbReference type="Proteomes" id="UP000013365"/>
    </source>
</evidence>
<dbReference type="Proteomes" id="UP000013365">
    <property type="component" value="Unassembled WGS sequence"/>
</dbReference>
<dbReference type="NCBIfam" id="NF002634">
    <property type="entry name" value="PRK02304.1-3"/>
    <property type="match status" value="1"/>
</dbReference>
<dbReference type="UniPathway" id="UPA00588">
    <property type="reaction ID" value="UER00646"/>
</dbReference>
<keyword evidence="9 14" id="KW-0328">Glycosyltransferase</keyword>
<keyword evidence="10 14" id="KW-0808">Transferase</keyword>
<keyword evidence="8" id="KW-0963">Cytoplasm</keyword>
<dbReference type="InterPro" id="IPR005764">
    <property type="entry name" value="Ade_phspho_trans"/>
</dbReference>
<comment type="function">
    <text evidence="2">Catalyzes a salvage reaction resulting in the formation of AMP, that is energically less costly than de novo synthesis.</text>
</comment>
<dbReference type="SUPFAM" id="SSF53271">
    <property type="entry name" value="PRTase-like"/>
    <property type="match status" value="1"/>
</dbReference>
<dbReference type="EMBL" id="AQTT01000044">
    <property type="protein sequence ID" value="EOB20599.1"/>
    <property type="molecule type" value="Genomic_DNA"/>
</dbReference>
<dbReference type="GO" id="GO:0005737">
    <property type="term" value="C:cytoplasm"/>
    <property type="evidence" value="ECO:0007669"/>
    <property type="project" value="UniProtKB-SubCell"/>
</dbReference>
<comment type="subcellular location">
    <subcellularLocation>
        <location evidence="3">Cytoplasm</location>
    </subcellularLocation>
</comment>
<dbReference type="GO" id="GO:0003999">
    <property type="term" value="F:adenine phosphoribosyltransferase activity"/>
    <property type="evidence" value="ECO:0007669"/>
    <property type="project" value="UniProtKB-UniRule"/>
</dbReference>
<comment type="subunit">
    <text evidence="6">Homodimer.</text>
</comment>
<evidence type="ECO:0000256" key="11">
    <source>
        <dbReference type="ARBA" id="ARBA00022726"/>
    </source>
</evidence>
<comment type="pathway">
    <text evidence="4">Purine metabolism; AMP biosynthesis via salvage pathway; AMP from adenine: step 1/1.</text>
</comment>
<evidence type="ECO:0000256" key="7">
    <source>
        <dbReference type="ARBA" id="ARBA00011893"/>
    </source>
</evidence>
<dbReference type="Pfam" id="PF00156">
    <property type="entry name" value="Pribosyltran"/>
    <property type="match status" value="1"/>
</dbReference>
<evidence type="ECO:0000256" key="5">
    <source>
        <dbReference type="ARBA" id="ARBA00008391"/>
    </source>
</evidence>
<dbReference type="Gene3D" id="3.40.50.2020">
    <property type="match status" value="1"/>
</dbReference>
<evidence type="ECO:0000256" key="4">
    <source>
        <dbReference type="ARBA" id="ARBA00004659"/>
    </source>
</evidence>
<dbReference type="CDD" id="cd06223">
    <property type="entry name" value="PRTases_typeI"/>
    <property type="match status" value="1"/>
</dbReference>
<organism evidence="14 15">
    <name type="scientific">Streptococcus mitis 11/5</name>
    <dbReference type="NCBI Taxonomy" id="1239792"/>
    <lineage>
        <taxon>Bacteria</taxon>
        <taxon>Bacillati</taxon>
        <taxon>Bacillota</taxon>
        <taxon>Bacilli</taxon>
        <taxon>Lactobacillales</taxon>
        <taxon>Streptococcaceae</taxon>
        <taxon>Streptococcus</taxon>
        <taxon>Streptococcus mitis group</taxon>
    </lineage>
</organism>
<evidence type="ECO:0000256" key="1">
    <source>
        <dbReference type="ARBA" id="ARBA00000868"/>
    </source>
</evidence>
<comment type="catalytic activity">
    <reaction evidence="1">
        <text>AMP + diphosphate = 5-phospho-alpha-D-ribose 1-diphosphate + adenine</text>
        <dbReference type="Rhea" id="RHEA:16609"/>
        <dbReference type="ChEBI" id="CHEBI:16708"/>
        <dbReference type="ChEBI" id="CHEBI:33019"/>
        <dbReference type="ChEBI" id="CHEBI:58017"/>
        <dbReference type="ChEBI" id="CHEBI:456215"/>
        <dbReference type="EC" id="2.4.2.7"/>
    </reaction>
</comment>
<dbReference type="GO" id="GO:0006168">
    <property type="term" value="P:adenine salvage"/>
    <property type="evidence" value="ECO:0007669"/>
    <property type="project" value="InterPro"/>
</dbReference>
<dbReference type="FunFam" id="3.40.50.2020:FF:000004">
    <property type="entry name" value="Adenine phosphoribosyltransferase"/>
    <property type="match status" value="1"/>
</dbReference>
<dbReference type="GO" id="GO:0006166">
    <property type="term" value="P:purine ribonucleoside salvage"/>
    <property type="evidence" value="ECO:0007669"/>
    <property type="project" value="UniProtKB-UniRule"/>
</dbReference>
<feature type="non-terminal residue" evidence="14">
    <location>
        <position position="1"/>
    </location>
</feature>
<dbReference type="GO" id="GO:0002055">
    <property type="term" value="F:adenine binding"/>
    <property type="evidence" value="ECO:0007669"/>
    <property type="project" value="TreeGrafter"/>
</dbReference>
<dbReference type="NCBIfam" id="NF002636">
    <property type="entry name" value="PRK02304.1-5"/>
    <property type="match status" value="1"/>
</dbReference>
<dbReference type="InterPro" id="IPR000836">
    <property type="entry name" value="PRTase_dom"/>
</dbReference>
<dbReference type="GO" id="GO:0016208">
    <property type="term" value="F:AMP binding"/>
    <property type="evidence" value="ECO:0007669"/>
    <property type="project" value="TreeGrafter"/>
</dbReference>
<evidence type="ECO:0000256" key="12">
    <source>
        <dbReference type="NCBIfam" id="TIGR01090"/>
    </source>
</evidence>
<dbReference type="EC" id="2.4.2.7" evidence="7 12"/>
<keyword evidence="11" id="KW-0660">Purine salvage</keyword>
<dbReference type="NCBIfam" id="TIGR01090">
    <property type="entry name" value="apt"/>
    <property type="match status" value="1"/>
</dbReference>
<evidence type="ECO:0000256" key="6">
    <source>
        <dbReference type="ARBA" id="ARBA00011738"/>
    </source>
</evidence>
<protein>
    <recommendedName>
        <fullName evidence="7 12">Adenine phosphoribosyltransferase</fullName>
        <ecNumber evidence="7 12">2.4.2.7</ecNumber>
    </recommendedName>
</protein>
<dbReference type="HAMAP" id="MF_00004">
    <property type="entry name" value="Aden_phosphoribosyltr"/>
    <property type="match status" value="1"/>
</dbReference>
<dbReference type="GO" id="GO:0044209">
    <property type="term" value="P:AMP salvage"/>
    <property type="evidence" value="ECO:0007669"/>
    <property type="project" value="UniProtKB-UniPathway"/>
</dbReference>
<dbReference type="InterPro" id="IPR050054">
    <property type="entry name" value="UPRTase/APRTase"/>
</dbReference>
<feature type="domain" description="Phosphoribosyltransferase" evidence="13">
    <location>
        <begin position="139"/>
        <end position="266"/>
    </location>
</feature>
<dbReference type="AlphaFoldDB" id="R0MRU9"/>
<dbReference type="PANTHER" id="PTHR32315">
    <property type="entry name" value="ADENINE PHOSPHORIBOSYLTRANSFERASE"/>
    <property type="match status" value="1"/>
</dbReference>
<evidence type="ECO:0000256" key="8">
    <source>
        <dbReference type="ARBA" id="ARBA00022490"/>
    </source>
</evidence>
<accession>R0MRU9</accession>
<gene>
    <name evidence="14" type="ORF">D064_09769</name>
</gene>
<evidence type="ECO:0000256" key="3">
    <source>
        <dbReference type="ARBA" id="ARBA00004496"/>
    </source>
</evidence>
<evidence type="ECO:0000313" key="14">
    <source>
        <dbReference type="EMBL" id="EOB20599.1"/>
    </source>
</evidence>
<reference evidence="14 15" key="1">
    <citation type="submission" date="2013-04" db="EMBL/GenBank/DDBJ databases">
        <authorList>
            <person name="Ikryannikova L.N."/>
            <person name="Ilina E.N."/>
            <person name="Kostryukova E.S."/>
            <person name="Semashko T.A."/>
            <person name="Karpova I.Y.U."/>
            <person name="Larin A.K."/>
            <person name="Ischenko D.S."/>
            <person name="Alekseev D.G."/>
            <person name="Klimova E.A."/>
            <person name="Filimonova A.V."/>
            <person name="Savinova T.A."/>
            <person name="Filimonova O.Y.U."/>
            <person name="Dubovickaya V.A."/>
            <person name="Sidorenko S.V."/>
            <person name="Govorun V.M."/>
        </authorList>
    </citation>
    <scope>NUCLEOTIDE SEQUENCE [LARGE SCALE GENOMIC DNA]</scope>
    <source>
        <strain evidence="14 15">11/5</strain>
    </source>
</reference>
<name>R0MRU9_STRMT</name>
<dbReference type="InterPro" id="IPR029057">
    <property type="entry name" value="PRTase-like"/>
</dbReference>
<comment type="caution">
    <text evidence="14">The sequence shown here is derived from an EMBL/GenBank/DDBJ whole genome shotgun (WGS) entry which is preliminary data.</text>
</comment>
<sequence>PSFLLLLPGLQSGHRNQAIILFENLFKPRQLPSATSKQYFELTSSVLSTTSKHCFEQPTANFLVCSLIFIEYQLGNIGYTFFFWRKYGIIESKNFERKKKMNLKDYIATIENYPKEGITFRDISPLMADGNAYSYAVREIVQYATDKKIDMIVGPEARGFIVGCPVAFELGIGFAPVRKPGKLPREVISADYEKEYGVDTLTMHADAIKPGQRVLIVDDLLATGGTVKATIEMIEKLGGVVAGCAFLVELDELNGREKIGDYDYKVLMHY</sequence>
<evidence type="ECO:0000256" key="10">
    <source>
        <dbReference type="ARBA" id="ARBA00022679"/>
    </source>
</evidence>
<evidence type="ECO:0000256" key="2">
    <source>
        <dbReference type="ARBA" id="ARBA00003968"/>
    </source>
</evidence>
<dbReference type="PANTHER" id="PTHR32315:SF3">
    <property type="entry name" value="ADENINE PHOSPHORIBOSYLTRANSFERASE"/>
    <property type="match status" value="1"/>
</dbReference>
<comment type="similarity">
    <text evidence="5">Belongs to the purine/pyrimidine phosphoribosyltransferase family.</text>
</comment>
<dbReference type="NCBIfam" id="NF002633">
    <property type="entry name" value="PRK02304.1-2"/>
    <property type="match status" value="1"/>
</dbReference>